<feature type="region of interest" description="Disordered" evidence="1">
    <location>
        <begin position="1"/>
        <end position="56"/>
    </location>
</feature>
<dbReference type="AlphaFoldDB" id="A0A6J4TXJ6"/>
<organism evidence="2">
    <name type="scientific">uncultured Thermomicrobiales bacterium</name>
    <dbReference type="NCBI Taxonomy" id="1645740"/>
    <lineage>
        <taxon>Bacteria</taxon>
        <taxon>Pseudomonadati</taxon>
        <taxon>Thermomicrobiota</taxon>
        <taxon>Thermomicrobia</taxon>
        <taxon>Thermomicrobiales</taxon>
        <taxon>environmental samples</taxon>
    </lineage>
</organism>
<feature type="region of interest" description="Disordered" evidence="1">
    <location>
        <begin position="70"/>
        <end position="217"/>
    </location>
</feature>
<keyword evidence="2" id="KW-0560">Oxidoreductase</keyword>
<feature type="non-terminal residue" evidence="2">
    <location>
        <position position="1"/>
    </location>
</feature>
<feature type="non-terminal residue" evidence="2">
    <location>
        <position position="217"/>
    </location>
</feature>
<gene>
    <name evidence="2" type="ORF">AVDCRST_MAG59-253</name>
</gene>
<protein>
    <submittedName>
        <fullName evidence="2">Thioredoxin reductase</fullName>
        <ecNumber evidence="2">1.8.1.9</ecNumber>
    </submittedName>
</protein>
<dbReference type="EMBL" id="CADCWF010000008">
    <property type="protein sequence ID" value="CAA9535038.1"/>
    <property type="molecule type" value="Genomic_DNA"/>
</dbReference>
<reference evidence="2" key="1">
    <citation type="submission" date="2020-02" db="EMBL/GenBank/DDBJ databases">
        <authorList>
            <person name="Meier V. D."/>
        </authorList>
    </citation>
    <scope>NUCLEOTIDE SEQUENCE</scope>
    <source>
        <strain evidence="2">AVDCRST_MAG59</strain>
    </source>
</reference>
<proteinExistence type="predicted"/>
<accession>A0A6J4TXJ6</accession>
<name>A0A6J4TXJ6_9BACT</name>
<feature type="compositionally biased region" description="Low complexity" evidence="1">
    <location>
        <begin position="96"/>
        <end position="110"/>
    </location>
</feature>
<evidence type="ECO:0000256" key="1">
    <source>
        <dbReference type="SAM" id="MobiDB-lite"/>
    </source>
</evidence>
<feature type="compositionally biased region" description="Basic residues" evidence="1">
    <location>
        <begin position="193"/>
        <end position="217"/>
    </location>
</feature>
<feature type="compositionally biased region" description="Basic residues" evidence="1">
    <location>
        <begin position="71"/>
        <end position="80"/>
    </location>
</feature>
<feature type="compositionally biased region" description="Low complexity" evidence="1">
    <location>
        <begin position="117"/>
        <end position="134"/>
    </location>
</feature>
<feature type="compositionally biased region" description="Basic and acidic residues" evidence="1">
    <location>
        <begin position="168"/>
        <end position="177"/>
    </location>
</feature>
<evidence type="ECO:0000313" key="2">
    <source>
        <dbReference type="EMBL" id="CAA9535038.1"/>
    </source>
</evidence>
<sequence>GGCTARRRWQRRGPAVLGGALPRAPAGVERERERCPGRCRRAAPSGHGAGPRLRRRRRCRLASPAWLAGDRRRRVHHRPRTGGDARRRGRRRGPDRLPAARPRPLLSGGRLRPRLRPVPALASGVSSRPRSASGGRRRGAGRPPVDRRARLGRAVVVEPRPGQALPDPARDAGRARPEPGAVGHRPPGGARTSGRRPQRGDRHRHRQRRRRSTPQAI</sequence>
<dbReference type="EC" id="1.8.1.9" evidence="2"/>
<feature type="compositionally biased region" description="Basic residues" evidence="1">
    <location>
        <begin position="1"/>
        <end position="11"/>
    </location>
</feature>
<dbReference type="GO" id="GO:0004791">
    <property type="term" value="F:thioredoxin-disulfide reductase (NADPH) activity"/>
    <property type="evidence" value="ECO:0007669"/>
    <property type="project" value="UniProtKB-EC"/>
</dbReference>